<keyword evidence="2" id="KW-1185">Reference proteome</keyword>
<dbReference type="EMBL" id="JACXAA010000001">
    <property type="protein sequence ID" value="MBD2751777.1"/>
    <property type="molecule type" value="Genomic_DNA"/>
</dbReference>
<gene>
    <name evidence="1" type="ORF">IC230_02650</name>
</gene>
<organism evidence="1 2">
    <name type="scientific">Spirosoma validum</name>
    <dbReference type="NCBI Taxonomy" id="2771355"/>
    <lineage>
        <taxon>Bacteria</taxon>
        <taxon>Pseudomonadati</taxon>
        <taxon>Bacteroidota</taxon>
        <taxon>Cytophagia</taxon>
        <taxon>Cytophagales</taxon>
        <taxon>Cytophagaceae</taxon>
        <taxon>Spirosoma</taxon>
    </lineage>
</organism>
<reference evidence="1" key="1">
    <citation type="submission" date="2020-09" db="EMBL/GenBank/DDBJ databases">
        <authorList>
            <person name="Kim M.K."/>
        </authorList>
    </citation>
    <scope>NUCLEOTIDE SEQUENCE</scope>
    <source>
        <strain evidence="1">BT704</strain>
    </source>
</reference>
<evidence type="ECO:0000313" key="1">
    <source>
        <dbReference type="EMBL" id="MBD2751777.1"/>
    </source>
</evidence>
<name>A0A927GBJ8_9BACT</name>
<dbReference type="RefSeq" id="WP_191037409.1">
    <property type="nucleotide sequence ID" value="NZ_JACXAA010000001.1"/>
</dbReference>
<dbReference type="AlphaFoldDB" id="A0A927GBJ8"/>
<evidence type="ECO:0000313" key="2">
    <source>
        <dbReference type="Proteomes" id="UP000653797"/>
    </source>
</evidence>
<dbReference type="Proteomes" id="UP000653797">
    <property type="component" value="Unassembled WGS sequence"/>
</dbReference>
<sequence length="296" mass="33494">MILKSVLTAVTTLLLYTVLIVFFQDSITHSGQTTLQRNIVKAEDYLYEANSHFDTVLVGSSMSERLIMDILPGGCYNLAMAGFSSLDGLQLIKQSEHLPRLIYIEMNTLDRGQTSDAIQALGNPNRQFLNQYLPFLRQKYQPVGVVKSLLRALQYGQVQFVDFGAGTAFDSSFQEKAVQGKLQEMDNMLPDSVIQANIDVAGQYVEAFRRKGVKVIFFETPIDVRLQSHRMTSTVRRYMKNRFPSSQYPTVSVPPDAYQTNDGIHLTQAENIRYTTYLRQHLHQLTTPVLTAEVPN</sequence>
<proteinExistence type="predicted"/>
<accession>A0A927GBJ8</accession>
<comment type="caution">
    <text evidence="1">The sequence shown here is derived from an EMBL/GenBank/DDBJ whole genome shotgun (WGS) entry which is preliminary data.</text>
</comment>
<protein>
    <submittedName>
        <fullName evidence="1">Uncharacterized protein</fullName>
    </submittedName>
</protein>